<feature type="region of interest" description="Disordered" evidence="1">
    <location>
        <begin position="1"/>
        <end position="25"/>
    </location>
</feature>
<dbReference type="Proteomes" id="UP000265742">
    <property type="component" value="Unassembled WGS sequence"/>
</dbReference>
<reference evidence="3" key="1">
    <citation type="submission" date="2018-09" db="EMBL/GenBank/DDBJ databases">
        <authorList>
            <person name="Kim I."/>
        </authorList>
    </citation>
    <scope>NUCLEOTIDE SEQUENCE [LARGE SCALE GENOMIC DNA]</scope>
    <source>
        <strain evidence="3">DD4a</strain>
    </source>
</reference>
<keyword evidence="3" id="KW-1185">Reference proteome</keyword>
<accession>A0A3A1U6K7</accession>
<evidence type="ECO:0000256" key="1">
    <source>
        <dbReference type="SAM" id="MobiDB-lite"/>
    </source>
</evidence>
<comment type="caution">
    <text evidence="2">The sequence shown here is derived from an EMBL/GenBank/DDBJ whole genome shotgun (WGS) entry which is preliminary data.</text>
</comment>
<organism evidence="2 3">
    <name type="scientific">Amnibacterium setariae</name>
    <dbReference type="NCBI Taxonomy" id="2306585"/>
    <lineage>
        <taxon>Bacteria</taxon>
        <taxon>Bacillati</taxon>
        <taxon>Actinomycetota</taxon>
        <taxon>Actinomycetes</taxon>
        <taxon>Micrococcales</taxon>
        <taxon>Microbacteriaceae</taxon>
        <taxon>Amnibacterium</taxon>
    </lineage>
</organism>
<protein>
    <submittedName>
        <fullName evidence="2">Uncharacterized protein</fullName>
    </submittedName>
</protein>
<dbReference type="EMBL" id="QXTG01000001">
    <property type="protein sequence ID" value="RIX31087.1"/>
    <property type="molecule type" value="Genomic_DNA"/>
</dbReference>
<sequence>MTGASSATRRVTHLNANWTPASGGDGSFELLVVTEDERRHSVPTTAAGLTALASVLRDGVVLLWDPDGQVLSIGNLFGEWIPADWSSRSGPASG</sequence>
<dbReference type="RefSeq" id="WP_119481449.1">
    <property type="nucleotide sequence ID" value="NZ_QXTG01000001.1"/>
</dbReference>
<feature type="compositionally biased region" description="Polar residues" evidence="1">
    <location>
        <begin position="1"/>
        <end position="20"/>
    </location>
</feature>
<dbReference type="AlphaFoldDB" id="A0A3A1U6K7"/>
<dbReference type="OrthoDB" id="5149000at2"/>
<proteinExistence type="predicted"/>
<name>A0A3A1U6K7_9MICO</name>
<evidence type="ECO:0000313" key="2">
    <source>
        <dbReference type="EMBL" id="RIX31087.1"/>
    </source>
</evidence>
<evidence type="ECO:0000313" key="3">
    <source>
        <dbReference type="Proteomes" id="UP000265742"/>
    </source>
</evidence>
<gene>
    <name evidence="2" type="ORF">D1781_06875</name>
</gene>